<comment type="caution">
    <text evidence="2">The sequence shown here is derived from an EMBL/GenBank/DDBJ whole genome shotgun (WGS) entry which is preliminary data.</text>
</comment>
<evidence type="ECO:0000313" key="3">
    <source>
        <dbReference type="Proteomes" id="UP000635565"/>
    </source>
</evidence>
<keyword evidence="3" id="KW-1185">Reference proteome</keyword>
<protein>
    <recommendedName>
        <fullName evidence="1">Methyltransferase type 11 domain-containing protein</fullName>
    </recommendedName>
</protein>
<reference evidence="2 3" key="1">
    <citation type="journal article" date="2021" name="Int. J. Syst. Evol. Microbiol.">
        <title>Reticulibacter mediterranei gen. nov., sp. nov., within the new family Reticulibacteraceae fam. nov., and Ktedonospora formicarum gen. nov., sp. nov., Ktedonobacter robiniae sp. nov., Dictyobacter formicarum sp. nov. and Dictyobacter arantiisoli sp. nov., belonging to the class Ktedonobacteria.</title>
        <authorList>
            <person name="Yabe S."/>
            <person name="Zheng Y."/>
            <person name="Wang C.M."/>
            <person name="Sakai Y."/>
            <person name="Abe K."/>
            <person name="Yokota A."/>
            <person name="Donadio S."/>
            <person name="Cavaletti L."/>
            <person name="Monciardini P."/>
        </authorList>
    </citation>
    <scope>NUCLEOTIDE SEQUENCE [LARGE SCALE GENOMIC DNA]</scope>
    <source>
        <strain evidence="2 3">SOSP1-9</strain>
    </source>
</reference>
<dbReference type="InterPro" id="IPR013216">
    <property type="entry name" value="Methyltransf_11"/>
</dbReference>
<dbReference type="Pfam" id="PF08241">
    <property type="entry name" value="Methyltransf_11"/>
    <property type="match status" value="1"/>
</dbReference>
<gene>
    <name evidence="2" type="ORF">KSZ_03610</name>
</gene>
<evidence type="ECO:0000313" key="2">
    <source>
        <dbReference type="EMBL" id="GHO82355.1"/>
    </source>
</evidence>
<dbReference type="SUPFAM" id="SSF53335">
    <property type="entry name" value="S-adenosyl-L-methionine-dependent methyltransferases"/>
    <property type="match status" value="1"/>
</dbReference>
<name>A0ABQ3V8A5_9CHLR</name>
<feature type="domain" description="Methyltransferase type 11" evidence="1">
    <location>
        <begin position="53"/>
        <end position="147"/>
    </location>
</feature>
<proteinExistence type="predicted"/>
<dbReference type="Gene3D" id="3.40.50.150">
    <property type="entry name" value="Vaccinia Virus protein VP39"/>
    <property type="match status" value="1"/>
</dbReference>
<dbReference type="PANTHER" id="PTHR43861">
    <property type="entry name" value="TRANS-ACONITATE 2-METHYLTRANSFERASE-RELATED"/>
    <property type="match status" value="1"/>
</dbReference>
<dbReference type="InterPro" id="IPR029063">
    <property type="entry name" value="SAM-dependent_MTases_sf"/>
</dbReference>
<accession>A0ABQ3V8A5</accession>
<dbReference type="RefSeq" id="WP_201360043.1">
    <property type="nucleotide sequence ID" value="NZ_BNJJ01000001.1"/>
</dbReference>
<dbReference type="PANTHER" id="PTHR43861:SF1">
    <property type="entry name" value="TRANS-ACONITATE 2-METHYLTRANSFERASE"/>
    <property type="match status" value="1"/>
</dbReference>
<dbReference type="CDD" id="cd02440">
    <property type="entry name" value="AdoMet_MTases"/>
    <property type="match status" value="1"/>
</dbReference>
<evidence type="ECO:0000259" key="1">
    <source>
        <dbReference type="Pfam" id="PF08241"/>
    </source>
</evidence>
<dbReference type="Proteomes" id="UP000635565">
    <property type="component" value="Unassembled WGS sequence"/>
</dbReference>
<dbReference type="EMBL" id="BNJJ01000001">
    <property type="protein sequence ID" value="GHO82355.1"/>
    <property type="molecule type" value="Genomic_DNA"/>
</dbReference>
<sequence length="265" mass="29424">MDNISQHNQKRWNALAGANALFSRPALELDAKSAQGNIDPEGRLGSIRGKQVLCLASGGGQQSAAFALLGAEVTVLDIAEGQLARDQQVAEHYHVAIKTVQGDMRDLSAIASTSFDIVWHPYSLNFVPDARAVFHEVARVLHVGGIYHMQCANPFTCGLTPKDWNGNGYSLKYPYIEGMLLESEDQPWAYARENYHGEPIPILREYRHTLSSLINGLSDEGFVLQHLSEDLHLFPNGEAEPGTWDHFVAYAPPWFGFWATYCPRT</sequence>
<organism evidence="2 3">
    <name type="scientific">Dictyobacter formicarum</name>
    <dbReference type="NCBI Taxonomy" id="2778368"/>
    <lineage>
        <taxon>Bacteria</taxon>
        <taxon>Bacillati</taxon>
        <taxon>Chloroflexota</taxon>
        <taxon>Ktedonobacteria</taxon>
        <taxon>Ktedonobacterales</taxon>
        <taxon>Dictyobacteraceae</taxon>
        <taxon>Dictyobacter</taxon>
    </lineage>
</organism>